<dbReference type="PANTHER" id="PTHR43355:SF2">
    <property type="entry name" value="FLAVIN REDUCTASE (NADPH)"/>
    <property type="match status" value="1"/>
</dbReference>
<organism evidence="2 3">
    <name type="scientific">Ohtaekwangia koreensis</name>
    <dbReference type="NCBI Taxonomy" id="688867"/>
    <lineage>
        <taxon>Bacteria</taxon>
        <taxon>Pseudomonadati</taxon>
        <taxon>Bacteroidota</taxon>
        <taxon>Cytophagia</taxon>
        <taxon>Cytophagales</taxon>
        <taxon>Fulvivirgaceae</taxon>
        <taxon>Ohtaekwangia</taxon>
    </lineage>
</organism>
<dbReference type="InterPro" id="IPR036291">
    <property type="entry name" value="NAD(P)-bd_dom_sf"/>
</dbReference>
<feature type="domain" description="NAD(P)-binding" evidence="1">
    <location>
        <begin position="7"/>
        <end position="203"/>
    </location>
</feature>
<dbReference type="InterPro" id="IPR051606">
    <property type="entry name" value="Polyketide_Oxido-like"/>
</dbReference>
<dbReference type="PANTHER" id="PTHR43355">
    <property type="entry name" value="FLAVIN REDUCTASE (NADPH)"/>
    <property type="match status" value="1"/>
</dbReference>
<dbReference type="STRING" id="688867.SAMN05660236_1373"/>
<dbReference type="AlphaFoldDB" id="A0A1T5JQT4"/>
<keyword evidence="3" id="KW-1185">Reference proteome</keyword>
<reference evidence="2 3" key="1">
    <citation type="submission" date="2017-02" db="EMBL/GenBank/DDBJ databases">
        <authorList>
            <person name="Peterson S.W."/>
        </authorList>
    </citation>
    <scope>NUCLEOTIDE SEQUENCE [LARGE SCALE GENOMIC DNA]</scope>
    <source>
        <strain evidence="2 3">DSM 25262</strain>
    </source>
</reference>
<proteinExistence type="predicted"/>
<dbReference type="GO" id="GO:0016646">
    <property type="term" value="F:oxidoreductase activity, acting on the CH-NH group of donors, NAD or NADP as acceptor"/>
    <property type="evidence" value="ECO:0007669"/>
    <property type="project" value="TreeGrafter"/>
</dbReference>
<dbReference type="InterPro" id="IPR016040">
    <property type="entry name" value="NAD(P)-bd_dom"/>
</dbReference>
<dbReference type="Pfam" id="PF13460">
    <property type="entry name" value="NAD_binding_10"/>
    <property type="match status" value="1"/>
</dbReference>
<dbReference type="Proteomes" id="UP000190961">
    <property type="component" value="Unassembled WGS sequence"/>
</dbReference>
<name>A0A1T5JQT4_9BACT</name>
<evidence type="ECO:0000313" key="2">
    <source>
        <dbReference type="EMBL" id="SKC53679.1"/>
    </source>
</evidence>
<dbReference type="Gene3D" id="3.40.50.720">
    <property type="entry name" value="NAD(P)-binding Rossmann-like Domain"/>
    <property type="match status" value="1"/>
</dbReference>
<protein>
    <recommendedName>
        <fullName evidence="1">NAD(P)-binding domain-containing protein</fullName>
    </recommendedName>
</protein>
<gene>
    <name evidence="2" type="ORF">SAMN05660236_1373</name>
</gene>
<evidence type="ECO:0000259" key="1">
    <source>
        <dbReference type="Pfam" id="PF13460"/>
    </source>
</evidence>
<dbReference type="EMBL" id="FUZU01000001">
    <property type="protein sequence ID" value="SKC53679.1"/>
    <property type="molecule type" value="Genomic_DNA"/>
</dbReference>
<dbReference type="SUPFAM" id="SSF51735">
    <property type="entry name" value="NAD(P)-binding Rossmann-fold domains"/>
    <property type="match status" value="1"/>
</dbReference>
<evidence type="ECO:0000313" key="3">
    <source>
        <dbReference type="Proteomes" id="UP000190961"/>
    </source>
</evidence>
<accession>A0A1T5JQT4</accession>
<sequence>MKILLFGGTGNIGQRILKEALEKGHEVTAAQRKPGALALSHPNLTAIKSDLLSEVELPSIIAGKDVVIAAISLYAGLTPEQFKKAHQNLINALKKNPQTRIIAVGGGTNNEVAPGLRMLDDANVMKNIPDEYKPSIFAHGEVQKLYENSGLKNWTYFNPAAMIQAGERTGRFRLGTTTLVADDNGASNISFEDYAVALVDEIKNQQFIGRPFTIGY</sequence>